<evidence type="ECO:0000313" key="3">
    <source>
        <dbReference type="Proteomes" id="UP001237642"/>
    </source>
</evidence>
<feature type="domain" description="F-box associated beta-propeller type 1" evidence="1">
    <location>
        <begin position="38"/>
        <end position="118"/>
    </location>
</feature>
<accession>A0AAD8HPY4</accession>
<dbReference type="Proteomes" id="UP001237642">
    <property type="component" value="Unassembled WGS sequence"/>
</dbReference>
<reference evidence="2" key="1">
    <citation type="submission" date="2023-02" db="EMBL/GenBank/DDBJ databases">
        <title>Genome of toxic invasive species Heracleum sosnowskyi carries increased number of genes despite the absence of recent whole-genome duplications.</title>
        <authorList>
            <person name="Schelkunov M."/>
            <person name="Shtratnikova V."/>
            <person name="Makarenko M."/>
            <person name="Klepikova A."/>
            <person name="Omelchenko D."/>
            <person name="Novikova G."/>
            <person name="Obukhova E."/>
            <person name="Bogdanov V."/>
            <person name="Penin A."/>
            <person name="Logacheva M."/>
        </authorList>
    </citation>
    <scope>NUCLEOTIDE SEQUENCE</scope>
    <source>
        <strain evidence="2">Hsosn_3</strain>
        <tissue evidence="2">Leaf</tissue>
    </source>
</reference>
<evidence type="ECO:0000259" key="1">
    <source>
        <dbReference type="Pfam" id="PF07734"/>
    </source>
</evidence>
<keyword evidence="3" id="KW-1185">Reference proteome</keyword>
<proteinExistence type="predicted"/>
<dbReference type="AlphaFoldDB" id="A0AAD8HPY4"/>
<sequence>MRLSFLDYSRGLHQGRISKLLNSTGSYGLRYGEIPRFYFETTVESGDAHVFVYKAKENEWKSVEFCPYAHSLIRPVISIFFRGYLHWFAKDVNDSLLFIATFDLDTKKFSRVPLPDRVFNLNLKLLDSFSRDGRCLGCFAGFQSERGDALELMEVLGLPSEFLIGMTYVDSLVSPRKKDWKKKNT</sequence>
<protein>
    <recommendedName>
        <fullName evidence="1">F-box associated beta-propeller type 1 domain-containing protein</fullName>
    </recommendedName>
</protein>
<organism evidence="2 3">
    <name type="scientific">Heracleum sosnowskyi</name>
    <dbReference type="NCBI Taxonomy" id="360622"/>
    <lineage>
        <taxon>Eukaryota</taxon>
        <taxon>Viridiplantae</taxon>
        <taxon>Streptophyta</taxon>
        <taxon>Embryophyta</taxon>
        <taxon>Tracheophyta</taxon>
        <taxon>Spermatophyta</taxon>
        <taxon>Magnoliopsida</taxon>
        <taxon>eudicotyledons</taxon>
        <taxon>Gunneridae</taxon>
        <taxon>Pentapetalae</taxon>
        <taxon>asterids</taxon>
        <taxon>campanulids</taxon>
        <taxon>Apiales</taxon>
        <taxon>Apiaceae</taxon>
        <taxon>Apioideae</taxon>
        <taxon>apioid superclade</taxon>
        <taxon>Tordylieae</taxon>
        <taxon>Tordyliinae</taxon>
        <taxon>Heracleum</taxon>
    </lineage>
</organism>
<evidence type="ECO:0000313" key="2">
    <source>
        <dbReference type="EMBL" id="KAK1370733.1"/>
    </source>
</evidence>
<comment type="caution">
    <text evidence="2">The sequence shown here is derived from an EMBL/GenBank/DDBJ whole genome shotgun (WGS) entry which is preliminary data.</text>
</comment>
<reference evidence="2" key="2">
    <citation type="submission" date="2023-05" db="EMBL/GenBank/DDBJ databases">
        <authorList>
            <person name="Schelkunov M.I."/>
        </authorList>
    </citation>
    <scope>NUCLEOTIDE SEQUENCE</scope>
    <source>
        <strain evidence="2">Hsosn_3</strain>
        <tissue evidence="2">Leaf</tissue>
    </source>
</reference>
<dbReference type="InterPro" id="IPR006527">
    <property type="entry name" value="F-box-assoc_dom_typ1"/>
</dbReference>
<gene>
    <name evidence="2" type="ORF">POM88_036825</name>
</gene>
<dbReference type="EMBL" id="JAUIZM010000008">
    <property type="protein sequence ID" value="KAK1370733.1"/>
    <property type="molecule type" value="Genomic_DNA"/>
</dbReference>
<name>A0AAD8HPY4_9APIA</name>
<dbReference type="Pfam" id="PF07734">
    <property type="entry name" value="FBA_1"/>
    <property type="match status" value="1"/>
</dbReference>